<evidence type="ECO:0008006" key="4">
    <source>
        <dbReference type="Google" id="ProtNLM"/>
    </source>
</evidence>
<feature type="compositionally biased region" description="Pro residues" evidence="1">
    <location>
        <begin position="1"/>
        <end position="15"/>
    </location>
</feature>
<feature type="non-terminal residue" evidence="2">
    <location>
        <position position="1"/>
    </location>
</feature>
<comment type="caution">
    <text evidence="2">The sequence shown here is derived from an EMBL/GenBank/DDBJ whole genome shotgun (WGS) entry which is preliminary data.</text>
</comment>
<evidence type="ECO:0000313" key="2">
    <source>
        <dbReference type="EMBL" id="PLW04666.1"/>
    </source>
</evidence>
<name>A0A2N5RUJ7_9BASI</name>
<dbReference type="SUPFAM" id="SSF101447">
    <property type="entry name" value="Formin homology 2 domain (FH2 domain)"/>
    <property type="match status" value="1"/>
</dbReference>
<accession>A0A2N5RUJ7</accession>
<organism evidence="2 3">
    <name type="scientific">Puccinia coronata f. sp. avenae</name>
    <dbReference type="NCBI Taxonomy" id="200324"/>
    <lineage>
        <taxon>Eukaryota</taxon>
        <taxon>Fungi</taxon>
        <taxon>Dikarya</taxon>
        <taxon>Basidiomycota</taxon>
        <taxon>Pucciniomycotina</taxon>
        <taxon>Pucciniomycetes</taxon>
        <taxon>Pucciniales</taxon>
        <taxon>Pucciniaceae</taxon>
        <taxon>Puccinia</taxon>
    </lineage>
</organism>
<reference evidence="2 3" key="1">
    <citation type="submission" date="2017-11" db="EMBL/GenBank/DDBJ databases">
        <title>De novo assembly and phasing of dikaryotic genomes from two isolates of Puccinia coronata f. sp. avenae, the causal agent of oat crown rust.</title>
        <authorList>
            <person name="Miller M.E."/>
            <person name="Zhang Y."/>
            <person name="Omidvar V."/>
            <person name="Sperschneider J."/>
            <person name="Schwessinger B."/>
            <person name="Raley C."/>
            <person name="Palmer J.M."/>
            <person name="Garnica D."/>
            <person name="Upadhyaya N."/>
            <person name="Rathjen J."/>
            <person name="Taylor J.M."/>
            <person name="Park R.F."/>
            <person name="Dodds P.N."/>
            <person name="Hirsch C.D."/>
            <person name="Kianian S.F."/>
            <person name="Figueroa M."/>
        </authorList>
    </citation>
    <scope>NUCLEOTIDE SEQUENCE [LARGE SCALE GENOMIC DNA]</scope>
    <source>
        <strain evidence="2">12SD80</strain>
    </source>
</reference>
<evidence type="ECO:0000313" key="3">
    <source>
        <dbReference type="Proteomes" id="UP000235392"/>
    </source>
</evidence>
<evidence type="ECO:0000256" key="1">
    <source>
        <dbReference type="SAM" id="MobiDB-lite"/>
    </source>
</evidence>
<sequence>GFGPPPPPPPPPPPTGHDSSFHSLSGQEFNHLRRIEPLKIPDLWFSGDAVQLTSFLRAIPDLNGVPFILPALQTVESLLGGLIAIFGNKFSKENAKRALAACKQQNLTIGEYNAQFSSLIYLVKDVPENQIEKYVSGLNPCIVRKEMSKQWREA</sequence>
<dbReference type="AlphaFoldDB" id="A0A2N5RUJ7"/>
<proteinExistence type="predicted"/>
<dbReference type="EMBL" id="PGCI01001495">
    <property type="protein sequence ID" value="PLW04666.1"/>
    <property type="molecule type" value="Genomic_DNA"/>
</dbReference>
<gene>
    <name evidence="2" type="ORF">PCASD_26771</name>
</gene>
<protein>
    <recommendedName>
        <fullName evidence="4">Retrotransposon gag domain-containing protein</fullName>
    </recommendedName>
</protein>
<feature type="region of interest" description="Disordered" evidence="1">
    <location>
        <begin position="1"/>
        <end position="23"/>
    </location>
</feature>
<dbReference type="Proteomes" id="UP000235392">
    <property type="component" value="Unassembled WGS sequence"/>
</dbReference>